<feature type="compositionally biased region" description="Pro residues" evidence="1">
    <location>
        <begin position="147"/>
        <end position="164"/>
    </location>
</feature>
<dbReference type="Pfam" id="PF22584">
    <property type="entry name" value="CFAP143"/>
    <property type="match status" value="2"/>
</dbReference>
<dbReference type="PANTHER" id="PTHR15510:SF5">
    <property type="entry name" value="SPERM-ASSOCIATED ANTIGEN 8"/>
    <property type="match status" value="1"/>
</dbReference>
<dbReference type="PANTHER" id="PTHR15510">
    <property type="entry name" value="SPERM-ASSOCIATED ANTIGEN 8"/>
    <property type="match status" value="1"/>
</dbReference>
<protein>
    <recommendedName>
        <fullName evidence="4">Sperm-associated antigen 8</fullName>
    </recommendedName>
</protein>
<feature type="region of interest" description="Disordered" evidence="1">
    <location>
        <begin position="1"/>
        <end position="64"/>
    </location>
</feature>
<accession>A0A8C2N2L5</accession>
<dbReference type="AlphaFoldDB" id="A0A8C2N2L5"/>
<feature type="region of interest" description="Disordered" evidence="1">
    <location>
        <begin position="98"/>
        <end position="187"/>
    </location>
</feature>
<name>A0A8C2N2L5_CRIGR</name>
<sequence>MESTEESPARSLEVLPSSEGLESTSEPVFSSSGSPRGVTAPDRLYAGAHKPCSVPPEHSYDSLFEAPCPKSYQTGHGSFGYQPLYISYIPRNVWATDRTDRSSSPVPGSSYPCGSSGHSSGPALASGSGSGSGPGSGSGSSSTYRPAPGPGPGPGPAPGLGPPEPEPEPGLASAPGPAIPEPRHKVSSAVTQGFINIPRDLFPNGEIWNQYRNYEPYQQPWSPLQIGEPGVRGSWKLPEVESKPEIVCKTLPRGQSLLHNWEEERATNHLDQIPIFQDGSESYFFRHGHQGLLTMQLQSPMSSSTVQKDSYGPPTKAYQPLRGKREAMLEMLLHHQIRKEVQAEQEPSKVLFEAESVTHHDYRAKLVQTGPPAPTKVCGVPLSLGQPLPYDFENSPNQVESMSSIACQEGGQGCGKTRTTPA</sequence>
<evidence type="ECO:0000313" key="2">
    <source>
        <dbReference type="Ensembl" id="ENSCGRP00001026275.1"/>
    </source>
</evidence>
<reference evidence="2" key="1">
    <citation type="submission" date="2025-08" db="UniProtKB">
        <authorList>
            <consortium name="Ensembl"/>
        </authorList>
    </citation>
    <scope>IDENTIFICATION</scope>
</reference>
<dbReference type="GO" id="GO:0008017">
    <property type="term" value="F:microtubule binding"/>
    <property type="evidence" value="ECO:0007669"/>
    <property type="project" value="InterPro"/>
</dbReference>
<proteinExistence type="predicted"/>
<dbReference type="GO" id="GO:0005634">
    <property type="term" value="C:nucleus"/>
    <property type="evidence" value="ECO:0007669"/>
    <property type="project" value="TreeGrafter"/>
</dbReference>
<feature type="compositionally biased region" description="Low complexity" evidence="1">
    <location>
        <begin position="102"/>
        <end position="127"/>
    </location>
</feature>
<evidence type="ECO:0008006" key="4">
    <source>
        <dbReference type="Google" id="ProtNLM"/>
    </source>
</evidence>
<dbReference type="InterPro" id="IPR026124">
    <property type="entry name" value="Sperm-assoc_Ag8"/>
</dbReference>
<evidence type="ECO:0000256" key="1">
    <source>
        <dbReference type="SAM" id="MobiDB-lite"/>
    </source>
</evidence>
<feature type="compositionally biased region" description="Polar residues" evidence="1">
    <location>
        <begin position="20"/>
        <end position="34"/>
    </location>
</feature>
<organism evidence="2 3">
    <name type="scientific">Cricetulus griseus</name>
    <name type="common">Chinese hamster</name>
    <name type="synonym">Cricetulus barabensis griseus</name>
    <dbReference type="NCBI Taxonomy" id="10029"/>
    <lineage>
        <taxon>Eukaryota</taxon>
        <taxon>Metazoa</taxon>
        <taxon>Chordata</taxon>
        <taxon>Craniata</taxon>
        <taxon>Vertebrata</taxon>
        <taxon>Euteleostomi</taxon>
        <taxon>Mammalia</taxon>
        <taxon>Eutheria</taxon>
        <taxon>Euarchontoglires</taxon>
        <taxon>Glires</taxon>
        <taxon>Rodentia</taxon>
        <taxon>Myomorpha</taxon>
        <taxon>Muroidea</taxon>
        <taxon>Cricetidae</taxon>
        <taxon>Cricetinae</taxon>
        <taxon>Cricetulus</taxon>
    </lineage>
</organism>
<dbReference type="GO" id="GO:0045944">
    <property type="term" value="P:positive regulation of transcription by RNA polymerase II"/>
    <property type="evidence" value="ECO:0007669"/>
    <property type="project" value="TreeGrafter"/>
</dbReference>
<feature type="compositionally biased region" description="Gly residues" evidence="1">
    <location>
        <begin position="128"/>
        <end position="138"/>
    </location>
</feature>
<evidence type="ECO:0000313" key="3">
    <source>
        <dbReference type="Proteomes" id="UP000694386"/>
    </source>
</evidence>
<dbReference type="GO" id="GO:0005737">
    <property type="term" value="C:cytoplasm"/>
    <property type="evidence" value="ECO:0007669"/>
    <property type="project" value="TreeGrafter"/>
</dbReference>
<reference evidence="2" key="2">
    <citation type="submission" date="2025-09" db="UniProtKB">
        <authorList>
            <consortium name="Ensembl"/>
        </authorList>
    </citation>
    <scope>IDENTIFICATION</scope>
</reference>
<dbReference type="Ensembl" id="ENSCGRT00001030521.1">
    <property type="protein sequence ID" value="ENSCGRP00001026275.1"/>
    <property type="gene ID" value="ENSCGRG00001023642.1"/>
</dbReference>
<dbReference type="Proteomes" id="UP000694386">
    <property type="component" value="Unplaced"/>
</dbReference>